<keyword evidence="3" id="KW-1185">Reference proteome</keyword>
<protein>
    <submittedName>
        <fullName evidence="2">Uncharacterized protein</fullName>
    </submittedName>
</protein>
<sequence length="87" mass="9826">MNVPDLSIALLAISSFACFFFRFVLKTKRNRGDELPYVARNSPPDNDGSGYRPIFKFLDHANMRNSILRDLIALDPGLIILAYTYGT</sequence>
<feature type="transmembrane region" description="Helical" evidence="1">
    <location>
        <begin position="6"/>
        <end position="25"/>
    </location>
</feature>
<comment type="caution">
    <text evidence="2">The sequence shown here is derived from an EMBL/GenBank/DDBJ whole genome shotgun (WGS) entry which is preliminary data.</text>
</comment>
<dbReference type="Proteomes" id="UP000886998">
    <property type="component" value="Unassembled WGS sequence"/>
</dbReference>
<keyword evidence="1" id="KW-0812">Transmembrane</keyword>
<keyword evidence="1" id="KW-0472">Membrane</keyword>
<proteinExistence type="predicted"/>
<gene>
    <name evidence="2" type="ORF">TNIN_193791</name>
</gene>
<evidence type="ECO:0000256" key="1">
    <source>
        <dbReference type="SAM" id="Phobius"/>
    </source>
</evidence>
<evidence type="ECO:0000313" key="2">
    <source>
        <dbReference type="EMBL" id="GFY59653.1"/>
    </source>
</evidence>
<accession>A0A8X6XV50</accession>
<name>A0A8X6XV50_9ARAC</name>
<dbReference type="AlphaFoldDB" id="A0A8X6XV50"/>
<organism evidence="2 3">
    <name type="scientific">Trichonephila inaurata madagascariensis</name>
    <dbReference type="NCBI Taxonomy" id="2747483"/>
    <lineage>
        <taxon>Eukaryota</taxon>
        <taxon>Metazoa</taxon>
        <taxon>Ecdysozoa</taxon>
        <taxon>Arthropoda</taxon>
        <taxon>Chelicerata</taxon>
        <taxon>Arachnida</taxon>
        <taxon>Araneae</taxon>
        <taxon>Araneomorphae</taxon>
        <taxon>Entelegynae</taxon>
        <taxon>Araneoidea</taxon>
        <taxon>Nephilidae</taxon>
        <taxon>Trichonephila</taxon>
        <taxon>Trichonephila inaurata</taxon>
    </lineage>
</organism>
<keyword evidence="1" id="KW-1133">Transmembrane helix</keyword>
<reference evidence="2" key="1">
    <citation type="submission" date="2020-08" db="EMBL/GenBank/DDBJ databases">
        <title>Multicomponent nature underlies the extraordinary mechanical properties of spider dragline silk.</title>
        <authorList>
            <person name="Kono N."/>
            <person name="Nakamura H."/>
            <person name="Mori M."/>
            <person name="Yoshida Y."/>
            <person name="Ohtoshi R."/>
            <person name="Malay A.D."/>
            <person name="Moran D.A.P."/>
            <person name="Tomita M."/>
            <person name="Numata K."/>
            <person name="Arakawa K."/>
        </authorList>
    </citation>
    <scope>NUCLEOTIDE SEQUENCE</scope>
</reference>
<evidence type="ECO:0000313" key="3">
    <source>
        <dbReference type="Proteomes" id="UP000886998"/>
    </source>
</evidence>
<dbReference type="EMBL" id="BMAV01012727">
    <property type="protein sequence ID" value="GFY59653.1"/>
    <property type="molecule type" value="Genomic_DNA"/>
</dbReference>